<keyword evidence="1" id="KW-0863">Zinc-finger</keyword>
<keyword evidence="1" id="KW-0862">Zinc</keyword>
<evidence type="ECO:0000259" key="3">
    <source>
        <dbReference type="PROSITE" id="PS50157"/>
    </source>
</evidence>
<dbReference type="PANTHER" id="PTHR46326">
    <property type="entry name" value="ZINC FINGER PROTEIN ZAT1-RELATED"/>
    <property type="match status" value="1"/>
</dbReference>
<dbReference type="AlphaFoldDB" id="A0AAV9B8I1"/>
<dbReference type="Proteomes" id="UP001179952">
    <property type="component" value="Unassembled WGS sequence"/>
</dbReference>
<dbReference type="SMART" id="SM00355">
    <property type="entry name" value="ZnF_C2H2"/>
    <property type="match status" value="3"/>
</dbReference>
<dbReference type="PANTHER" id="PTHR46326:SF2">
    <property type="entry name" value="ZINC FINGER PROTEIN ZAT1-RELATED"/>
    <property type="match status" value="1"/>
</dbReference>
<accession>A0AAV9B8I1</accession>
<organism evidence="4 5">
    <name type="scientific">Acorus gramineus</name>
    <name type="common">Dwarf sweet flag</name>
    <dbReference type="NCBI Taxonomy" id="55184"/>
    <lineage>
        <taxon>Eukaryota</taxon>
        <taxon>Viridiplantae</taxon>
        <taxon>Streptophyta</taxon>
        <taxon>Embryophyta</taxon>
        <taxon>Tracheophyta</taxon>
        <taxon>Spermatophyta</taxon>
        <taxon>Magnoliopsida</taxon>
        <taxon>Liliopsida</taxon>
        <taxon>Acoraceae</taxon>
        <taxon>Acorus</taxon>
    </lineage>
</organism>
<feature type="region of interest" description="Disordered" evidence="2">
    <location>
        <begin position="146"/>
        <end position="168"/>
    </location>
</feature>
<gene>
    <name evidence="4" type="ORF">QJS04_geneDACA012440</name>
</gene>
<feature type="domain" description="C2H2-type" evidence="3">
    <location>
        <begin position="225"/>
        <end position="248"/>
    </location>
</feature>
<dbReference type="PROSITE" id="PS50157">
    <property type="entry name" value="ZINC_FINGER_C2H2_2"/>
    <property type="match status" value="3"/>
</dbReference>
<dbReference type="EMBL" id="JAUJYN010000004">
    <property type="protein sequence ID" value="KAK1272377.1"/>
    <property type="molecule type" value="Genomic_DNA"/>
</dbReference>
<evidence type="ECO:0000256" key="1">
    <source>
        <dbReference type="PROSITE-ProRule" id="PRU00042"/>
    </source>
</evidence>
<feature type="domain" description="C2H2-type" evidence="3">
    <location>
        <begin position="171"/>
        <end position="198"/>
    </location>
</feature>
<evidence type="ECO:0000256" key="2">
    <source>
        <dbReference type="SAM" id="MobiDB-lite"/>
    </source>
</evidence>
<sequence length="309" mass="32501">MEKHTCKLCYRRFSNGRALGGHMRSHVINSGGFNASSSSPAHRIKRGLSSASISEASSEAEAYEVEEAEEEKIYYGLRENPRKSFRVVDPEFAVDEDGGGGCGGTVVQDRESETGSRHLPASSVSDTTAEEDVAMSLMMLSRDVWGKRERSEDGGASDGVRPPAKRGRTKFQCGTCKKVFKSYQALGGHRASHKKARGGCAASIESEGHGSSEAAAAIDRTAAVHQCPFCFRVFASGQALGGHKRSHAIAASAAAAASTSASPAVAGAGSSTRPAAAENLLDLNLPAPIDDEDLSLSAVSDAEFLHRID</sequence>
<dbReference type="SUPFAM" id="SSF57667">
    <property type="entry name" value="beta-beta-alpha zinc fingers"/>
    <property type="match status" value="1"/>
</dbReference>
<dbReference type="InterPro" id="IPR044303">
    <property type="entry name" value="ZAT1/4/9"/>
</dbReference>
<keyword evidence="5" id="KW-1185">Reference proteome</keyword>
<dbReference type="Gene3D" id="3.30.160.60">
    <property type="entry name" value="Classic Zinc Finger"/>
    <property type="match status" value="1"/>
</dbReference>
<dbReference type="InterPro" id="IPR013087">
    <property type="entry name" value="Znf_C2H2_type"/>
</dbReference>
<feature type="domain" description="C2H2-type" evidence="3">
    <location>
        <begin position="4"/>
        <end position="26"/>
    </location>
</feature>
<reference evidence="4" key="1">
    <citation type="journal article" date="2023" name="Nat. Commun.">
        <title>Diploid and tetraploid genomes of Acorus and the evolution of monocots.</title>
        <authorList>
            <person name="Ma L."/>
            <person name="Liu K.W."/>
            <person name="Li Z."/>
            <person name="Hsiao Y.Y."/>
            <person name="Qi Y."/>
            <person name="Fu T."/>
            <person name="Tang G.D."/>
            <person name="Zhang D."/>
            <person name="Sun W.H."/>
            <person name="Liu D.K."/>
            <person name="Li Y."/>
            <person name="Chen G.Z."/>
            <person name="Liu X.D."/>
            <person name="Liao X.Y."/>
            <person name="Jiang Y.T."/>
            <person name="Yu X."/>
            <person name="Hao Y."/>
            <person name="Huang J."/>
            <person name="Zhao X.W."/>
            <person name="Ke S."/>
            <person name="Chen Y.Y."/>
            <person name="Wu W.L."/>
            <person name="Hsu J.L."/>
            <person name="Lin Y.F."/>
            <person name="Huang M.D."/>
            <person name="Li C.Y."/>
            <person name="Huang L."/>
            <person name="Wang Z.W."/>
            <person name="Zhao X."/>
            <person name="Zhong W.Y."/>
            <person name="Peng D.H."/>
            <person name="Ahmad S."/>
            <person name="Lan S."/>
            <person name="Zhang J.S."/>
            <person name="Tsai W.C."/>
            <person name="Van de Peer Y."/>
            <person name="Liu Z.J."/>
        </authorList>
    </citation>
    <scope>NUCLEOTIDE SEQUENCE</scope>
    <source>
        <strain evidence="4">SCP</strain>
    </source>
</reference>
<keyword evidence="1" id="KW-0479">Metal-binding</keyword>
<protein>
    <submittedName>
        <fullName evidence="4">Zinc finger protein ZAT9</fullName>
    </submittedName>
</protein>
<proteinExistence type="predicted"/>
<feature type="region of interest" description="Disordered" evidence="2">
    <location>
        <begin position="108"/>
        <end position="127"/>
    </location>
</feature>
<reference evidence="4" key="2">
    <citation type="submission" date="2023-06" db="EMBL/GenBank/DDBJ databases">
        <authorList>
            <person name="Ma L."/>
            <person name="Liu K.-W."/>
            <person name="Li Z."/>
            <person name="Hsiao Y.-Y."/>
            <person name="Qi Y."/>
            <person name="Fu T."/>
            <person name="Tang G."/>
            <person name="Zhang D."/>
            <person name="Sun W.-H."/>
            <person name="Liu D.-K."/>
            <person name="Li Y."/>
            <person name="Chen G.-Z."/>
            <person name="Liu X.-D."/>
            <person name="Liao X.-Y."/>
            <person name="Jiang Y.-T."/>
            <person name="Yu X."/>
            <person name="Hao Y."/>
            <person name="Huang J."/>
            <person name="Zhao X.-W."/>
            <person name="Ke S."/>
            <person name="Chen Y.-Y."/>
            <person name="Wu W.-L."/>
            <person name="Hsu J.-L."/>
            <person name="Lin Y.-F."/>
            <person name="Huang M.-D."/>
            <person name="Li C.-Y."/>
            <person name="Huang L."/>
            <person name="Wang Z.-W."/>
            <person name="Zhao X."/>
            <person name="Zhong W.-Y."/>
            <person name="Peng D.-H."/>
            <person name="Ahmad S."/>
            <person name="Lan S."/>
            <person name="Zhang J.-S."/>
            <person name="Tsai W.-C."/>
            <person name="Van De Peer Y."/>
            <person name="Liu Z.-J."/>
        </authorList>
    </citation>
    <scope>NUCLEOTIDE SEQUENCE</scope>
    <source>
        <strain evidence="4">SCP</strain>
        <tissue evidence="4">Leaves</tissue>
    </source>
</reference>
<name>A0AAV9B8I1_ACOGR</name>
<comment type="caution">
    <text evidence="4">The sequence shown here is derived from an EMBL/GenBank/DDBJ whole genome shotgun (WGS) entry which is preliminary data.</text>
</comment>
<dbReference type="InterPro" id="IPR036236">
    <property type="entry name" value="Znf_C2H2_sf"/>
</dbReference>
<evidence type="ECO:0000313" key="4">
    <source>
        <dbReference type="EMBL" id="KAK1272377.1"/>
    </source>
</evidence>
<evidence type="ECO:0000313" key="5">
    <source>
        <dbReference type="Proteomes" id="UP001179952"/>
    </source>
</evidence>
<dbReference type="Pfam" id="PF13912">
    <property type="entry name" value="zf-C2H2_6"/>
    <property type="match status" value="3"/>
</dbReference>
<dbReference type="PROSITE" id="PS00028">
    <property type="entry name" value="ZINC_FINGER_C2H2_1"/>
    <property type="match status" value="3"/>
</dbReference>
<dbReference type="GO" id="GO:0008270">
    <property type="term" value="F:zinc ion binding"/>
    <property type="evidence" value="ECO:0007669"/>
    <property type="project" value="UniProtKB-KW"/>
</dbReference>
<dbReference type="GO" id="GO:0006355">
    <property type="term" value="P:regulation of DNA-templated transcription"/>
    <property type="evidence" value="ECO:0007669"/>
    <property type="project" value="InterPro"/>
</dbReference>